<dbReference type="Pfam" id="PF07690">
    <property type="entry name" value="MFS_1"/>
    <property type="match status" value="1"/>
</dbReference>
<dbReference type="InterPro" id="IPR024371">
    <property type="entry name" value="AcetylCoA_trans_1-like"/>
</dbReference>
<dbReference type="AlphaFoldDB" id="E1QIR8"/>
<dbReference type="InterPro" id="IPR004752">
    <property type="entry name" value="AmpG_permease/AT-1"/>
</dbReference>
<keyword evidence="4 6" id="KW-1133">Transmembrane helix</keyword>
<organism evidence="7 8">
    <name type="scientific">Desulfarculus baarsii (strain ATCC 33931 / DSM 2075 / LMG 7858 / VKM B-1802 / 2st14)</name>
    <dbReference type="NCBI Taxonomy" id="644282"/>
    <lineage>
        <taxon>Bacteria</taxon>
        <taxon>Pseudomonadati</taxon>
        <taxon>Thermodesulfobacteriota</taxon>
        <taxon>Desulfarculia</taxon>
        <taxon>Desulfarculales</taxon>
        <taxon>Desulfarculaceae</taxon>
        <taxon>Desulfarculus</taxon>
    </lineage>
</organism>
<feature type="transmembrane region" description="Helical" evidence="6">
    <location>
        <begin position="168"/>
        <end position="186"/>
    </location>
</feature>
<keyword evidence="3 6" id="KW-0812">Transmembrane</keyword>
<feature type="transmembrane region" description="Helical" evidence="6">
    <location>
        <begin position="7"/>
        <end position="24"/>
    </location>
</feature>
<dbReference type="Gene3D" id="1.20.1250.20">
    <property type="entry name" value="MFS general substrate transporter like domains"/>
    <property type="match status" value="2"/>
</dbReference>
<dbReference type="GO" id="GO:0035348">
    <property type="term" value="P:acetyl-CoA transmembrane transport"/>
    <property type="evidence" value="ECO:0007669"/>
    <property type="project" value="InterPro"/>
</dbReference>
<feature type="transmembrane region" description="Helical" evidence="6">
    <location>
        <begin position="216"/>
        <end position="234"/>
    </location>
</feature>
<name>E1QIR8_DESB2</name>
<feature type="transmembrane region" description="Helical" evidence="6">
    <location>
        <begin position="371"/>
        <end position="391"/>
    </location>
</feature>
<sequence length="417" mass="42764">MRAHRKYILLSGLYIAQTLPGHFFGNVLPVIMRGQGASLASIGFLQIIALPWLLKFLWAPLVDRATAPGGRYARVIVALQLMFCLCTAALALVGLERQLPLALGLMALSYVFAATQDIATDALAVRLLNDEERGPGNAAQTGGNMLGALLGSGGALIAYQYLGWAGVMLAMALALLLPLAPLGWLASAIPARPGAGGEAGATGWSGFFRQRGAGRWTLMMLISYGGSMACVMITKPLMVDLGFSAARIGLLTGVHGVGVGLLGAVAAGWLIPRLGRLAVLRGGCLLGAVAAVAMLPLAWGQTDTAYLLAAIGLGGLGFAATMTAINTIAMDFTRPGHEGADYSLQIAISMIGGGVLMGSSGWLAQEMGYDGVFSLCGALCLAAAGLVSPLCGRQLARRSAGGVGLLSRAGRGDIGRA</sequence>
<dbReference type="Proteomes" id="UP000009047">
    <property type="component" value="Chromosome"/>
</dbReference>
<feature type="transmembrane region" description="Helical" evidence="6">
    <location>
        <begin position="342"/>
        <end position="365"/>
    </location>
</feature>
<feature type="transmembrane region" description="Helical" evidence="6">
    <location>
        <begin position="278"/>
        <end position="299"/>
    </location>
</feature>
<dbReference type="PANTHER" id="PTHR12778">
    <property type="entry name" value="SOLUTE CARRIER FAMILY 33 ACETYL-COA TRANSPORTER -RELATED"/>
    <property type="match status" value="1"/>
</dbReference>
<dbReference type="OrthoDB" id="9787815at2"/>
<feature type="transmembrane region" description="Helical" evidence="6">
    <location>
        <begin position="36"/>
        <end position="54"/>
    </location>
</feature>
<accession>E1QIR8</accession>
<evidence type="ECO:0000256" key="5">
    <source>
        <dbReference type="ARBA" id="ARBA00023136"/>
    </source>
</evidence>
<evidence type="ECO:0000313" key="7">
    <source>
        <dbReference type="EMBL" id="ADK84491.1"/>
    </source>
</evidence>
<evidence type="ECO:0000256" key="3">
    <source>
        <dbReference type="ARBA" id="ARBA00022692"/>
    </source>
</evidence>
<dbReference type="RefSeq" id="WP_013257945.1">
    <property type="nucleotide sequence ID" value="NC_014365.1"/>
</dbReference>
<dbReference type="GO" id="GO:0016020">
    <property type="term" value="C:membrane"/>
    <property type="evidence" value="ECO:0007669"/>
    <property type="project" value="UniProtKB-SubCell"/>
</dbReference>
<evidence type="ECO:0000256" key="4">
    <source>
        <dbReference type="ARBA" id="ARBA00022989"/>
    </source>
</evidence>
<dbReference type="KEGG" id="dbr:Deba_1123"/>
<dbReference type="PANTHER" id="PTHR12778:SF10">
    <property type="entry name" value="MAJOR FACILITATOR SUPERFAMILY DOMAIN-CONTAINING PROTEIN 3"/>
    <property type="match status" value="1"/>
</dbReference>
<proteinExistence type="predicted"/>
<evidence type="ECO:0000256" key="1">
    <source>
        <dbReference type="ARBA" id="ARBA00004141"/>
    </source>
</evidence>
<feature type="transmembrane region" description="Helical" evidence="6">
    <location>
        <begin position="305"/>
        <end position="330"/>
    </location>
</feature>
<keyword evidence="2" id="KW-0813">Transport</keyword>
<comment type="subcellular location">
    <subcellularLocation>
        <location evidence="1">Membrane</location>
        <topology evidence="1">Multi-pass membrane protein</topology>
    </subcellularLocation>
</comment>
<dbReference type="HOGENOM" id="CLU_029352_4_2_7"/>
<feature type="transmembrane region" description="Helical" evidence="6">
    <location>
        <begin position="246"/>
        <end position="271"/>
    </location>
</feature>
<dbReference type="STRING" id="644282.Deba_1123"/>
<evidence type="ECO:0000256" key="6">
    <source>
        <dbReference type="SAM" id="Phobius"/>
    </source>
</evidence>
<feature type="transmembrane region" description="Helical" evidence="6">
    <location>
        <begin position="75"/>
        <end position="95"/>
    </location>
</feature>
<keyword evidence="8" id="KW-1185">Reference proteome</keyword>
<keyword evidence="5 6" id="KW-0472">Membrane</keyword>
<dbReference type="GO" id="GO:0008521">
    <property type="term" value="F:acetyl-CoA transmembrane transporter activity"/>
    <property type="evidence" value="ECO:0007669"/>
    <property type="project" value="InterPro"/>
</dbReference>
<protein>
    <submittedName>
        <fullName evidence="7">Major facilitator superfamily MFS_1</fullName>
    </submittedName>
</protein>
<dbReference type="EMBL" id="CP002085">
    <property type="protein sequence ID" value="ADK84491.1"/>
    <property type="molecule type" value="Genomic_DNA"/>
</dbReference>
<evidence type="ECO:0000313" key="8">
    <source>
        <dbReference type="Proteomes" id="UP000009047"/>
    </source>
</evidence>
<dbReference type="SUPFAM" id="SSF103473">
    <property type="entry name" value="MFS general substrate transporter"/>
    <property type="match status" value="1"/>
</dbReference>
<dbReference type="eggNOG" id="COG2814">
    <property type="taxonomic scope" value="Bacteria"/>
</dbReference>
<evidence type="ECO:0000256" key="2">
    <source>
        <dbReference type="ARBA" id="ARBA00022448"/>
    </source>
</evidence>
<reference evidence="7 8" key="1">
    <citation type="journal article" date="2010" name="Stand. Genomic Sci.">
        <title>Complete genome sequence of Desulfarculus baarsii type strain (2st14).</title>
        <authorList>
            <person name="Sun H."/>
            <person name="Spring S."/>
            <person name="Lapidus A."/>
            <person name="Davenport K."/>
            <person name="Del Rio T.G."/>
            <person name="Tice H."/>
            <person name="Nolan M."/>
            <person name="Copeland A."/>
            <person name="Cheng J.F."/>
            <person name="Lucas S."/>
            <person name="Tapia R."/>
            <person name="Goodwin L."/>
            <person name="Pitluck S."/>
            <person name="Ivanova N."/>
            <person name="Pagani I."/>
            <person name="Mavromatis K."/>
            <person name="Ovchinnikova G."/>
            <person name="Pati A."/>
            <person name="Chen A."/>
            <person name="Palaniappan K."/>
            <person name="Hauser L."/>
            <person name="Chang Y.J."/>
            <person name="Jeffries C.D."/>
            <person name="Detter J.C."/>
            <person name="Han C."/>
            <person name="Rohde M."/>
            <person name="Brambilla E."/>
            <person name="Goker M."/>
            <person name="Woyke T."/>
            <person name="Bristow J."/>
            <person name="Eisen J.A."/>
            <person name="Markowitz V."/>
            <person name="Hugenholtz P."/>
            <person name="Kyrpides N.C."/>
            <person name="Klenk H.P."/>
            <person name="Land M."/>
        </authorList>
    </citation>
    <scope>NUCLEOTIDE SEQUENCE [LARGE SCALE GENOMIC DNA]</scope>
    <source>
        <strain evidence="8">ATCC 33931 / DSM 2075 / LMG 7858 / VKM B-1802 / 2st14</strain>
    </source>
</reference>
<dbReference type="InterPro" id="IPR011701">
    <property type="entry name" value="MFS"/>
</dbReference>
<dbReference type="Pfam" id="PF13000">
    <property type="entry name" value="Acatn"/>
    <property type="match status" value="1"/>
</dbReference>
<gene>
    <name evidence="7" type="ordered locus">Deba_1123</name>
</gene>
<dbReference type="InterPro" id="IPR036259">
    <property type="entry name" value="MFS_trans_sf"/>
</dbReference>